<sequence length="229" mass="26476">MPWQELPLPEGWEEACDYVIDHATKTTSWVDPWDSQLAAPWGDGTLSDSAAVGDEKARPTNQRGSKEWPAAKKLNLPQAPRLREAEAKQRQTPFRPGSDSRLLLGGEPGCWLTVNMDYPKELHNLYNDYSLAPENIIPEGSKVQKLIPNLYNKTKYSVHYEALKQYECLGMKFTKIHCGINFREEPWLKPYIDLNTNLRMQATNKFEKDFFFDSSFSIFNYHLPWVMMV</sequence>
<dbReference type="PROSITE" id="PS50020">
    <property type="entry name" value="WW_DOMAIN_2"/>
    <property type="match status" value="1"/>
</dbReference>
<dbReference type="SUPFAM" id="SSF56672">
    <property type="entry name" value="DNA/RNA polymerases"/>
    <property type="match status" value="1"/>
</dbReference>
<organism evidence="3 4">
    <name type="scientific">Crotalus adamanteus</name>
    <name type="common">Eastern diamondback rattlesnake</name>
    <dbReference type="NCBI Taxonomy" id="8729"/>
    <lineage>
        <taxon>Eukaryota</taxon>
        <taxon>Metazoa</taxon>
        <taxon>Chordata</taxon>
        <taxon>Craniata</taxon>
        <taxon>Vertebrata</taxon>
        <taxon>Euteleostomi</taxon>
        <taxon>Lepidosauria</taxon>
        <taxon>Squamata</taxon>
        <taxon>Bifurcata</taxon>
        <taxon>Unidentata</taxon>
        <taxon>Episquamata</taxon>
        <taxon>Toxicofera</taxon>
        <taxon>Serpentes</taxon>
        <taxon>Colubroidea</taxon>
        <taxon>Viperidae</taxon>
        <taxon>Crotalinae</taxon>
        <taxon>Crotalus</taxon>
    </lineage>
</organism>
<feature type="region of interest" description="Disordered" evidence="1">
    <location>
        <begin position="40"/>
        <end position="99"/>
    </location>
</feature>
<accession>A0AAW1B2S1</accession>
<evidence type="ECO:0000313" key="3">
    <source>
        <dbReference type="EMBL" id="KAK9395802.1"/>
    </source>
</evidence>
<dbReference type="EMBL" id="JAOTOJ010000009">
    <property type="protein sequence ID" value="KAK9395802.1"/>
    <property type="molecule type" value="Genomic_DNA"/>
</dbReference>
<evidence type="ECO:0000256" key="1">
    <source>
        <dbReference type="SAM" id="MobiDB-lite"/>
    </source>
</evidence>
<name>A0AAW1B2S1_CROAD</name>
<evidence type="ECO:0000313" key="4">
    <source>
        <dbReference type="Proteomes" id="UP001474421"/>
    </source>
</evidence>
<evidence type="ECO:0000259" key="2">
    <source>
        <dbReference type="PROSITE" id="PS50020"/>
    </source>
</evidence>
<reference evidence="3 4" key="1">
    <citation type="journal article" date="2024" name="Proc. Natl. Acad. Sci. U.S.A.">
        <title>The genetic regulatory architecture and epigenomic basis for age-related changes in rattlesnake venom.</title>
        <authorList>
            <person name="Hogan M.P."/>
            <person name="Holding M.L."/>
            <person name="Nystrom G.S."/>
            <person name="Colston T.J."/>
            <person name="Bartlett D.A."/>
            <person name="Mason A.J."/>
            <person name="Ellsworth S.A."/>
            <person name="Rautsaw R.M."/>
            <person name="Lawrence K.C."/>
            <person name="Strickland J.L."/>
            <person name="He B."/>
            <person name="Fraser P."/>
            <person name="Margres M.J."/>
            <person name="Gilbert D.M."/>
            <person name="Gibbs H.L."/>
            <person name="Parkinson C.L."/>
            <person name="Rokyta D.R."/>
        </authorList>
    </citation>
    <scope>NUCLEOTIDE SEQUENCE [LARGE SCALE GENOMIC DNA]</scope>
    <source>
        <strain evidence="3">DRR0105</strain>
    </source>
</reference>
<feature type="domain" description="WW" evidence="2">
    <location>
        <begin position="6"/>
        <end position="34"/>
    </location>
</feature>
<comment type="caution">
    <text evidence="3">The sequence shown here is derived from an EMBL/GenBank/DDBJ whole genome shotgun (WGS) entry which is preliminary data.</text>
</comment>
<gene>
    <name evidence="3" type="ORF">NXF25_019163</name>
</gene>
<dbReference type="Gene3D" id="2.20.70.10">
    <property type="match status" value="1"/>
</dbReference>
<dbReference type="SUPFAM" id="SSF51045">
    <property type="entry name" value="WW domain"/>
    <property type="match status" value="1"/>
</dbReference>
<dbReference type="InterPro" id="IPR001202">
    <property type="entry name" value="WW_dom"/>
</dbReference>
<protein>
    <submittedName>
        <fullName evidence="3">Protein KIBRA</fullName>
    </submittedName>
</protein>
<dbReference type="AlphaFoldDB" id="A0AAW1B2S1"/>
<feature type="compositionally biased region" description="Basic and acidic residues" evidence="1">
    <location>
        <begin position="53"/>
        <end position="70"/>
    </location>
</feature>
<dbReference type="InterPro" id="IPR036020">
    <property type="entry name" value="WW_dom_sf"/>
</dbReference>
<dbReference type="InterPro" id="IPR043502">
    <property type="entry name" value="DNA/RNA_pol_sf"/>
</dbReference>
<proteinExistence type="predicted"/>
<dbReference type="Proteomes" id="UP001474421">
    <property type="component" value="Unassembled WGS sequence"/>
</dbReference>
<keyword evidence="4" id="KW-1185">Reference proteome</keyword>